<dbReference type="AlphaFoldDB" id="A0A1C6S6Y1"/>
<proteinExistence type="predicted"/>
<evidence type="ECO:0000313" key="3">
    <source>
        <dbReference type="Proteomes" id="UP000198906"/>
    </source>
</evidence>
<protein>
    <submittedName>
        <fullName evidence="2">CubicO group peptidase, beta-lactamase class C family</fullName>
    </submittedName>
</protein>
<dbReference type="Pfam" id="PF00144">
    <property type="entry name" value="Beta-lactamase"/>
    <property type="match status" value="1"/>
</dbReference>
<dbReference type="InterPro" id="IPR001466">
    <property type="entry name" value="Beta-lactam-related"/>
</dbReference>
<reference evidence="3" key="1">
    <citation type="submission" date="2016-06" db="EMBL/GenBank/DDBJ databases">
        <authorList>
            <person name="Varghese N."/>
        </authorList>
    </citation>
    <scope>NUCLEOTIDE SEQUENCE [LARGE SCALE GENOMIC DNA]</scope>
    <source>
        <strain evidence="3">DSM 46123</strain>
    </source>
</reference>
<dbReference type="Gene3D" id="3.40.710.10">
    <property type="entry name" value="DD-peptidase/beta-lactamase superfamily"/>
    <property type="match status" value="1"/>
</dbReference>
<dbReference type="InterPro" id="IPR012338">
    <property type="entry name" value="Beta-lactam/transpept-like"/>
</dbReference>
<dbReference type="PANTHER" id="PTHR43283">
    <property type="entry name" value="BETA-LACTAMASE-RELATED"/>
    <property type="match status" value="1"/>
</dbReference>
<evidence type="ECO:0000259" key="1">
    <source>
        <dbReference type="Pfam" id="PF00144"/>
    </source>
</evidence>
<gene>
    <name evidence="2" type="ORF">GA0074694_4162</name>
</gene>
<dbReference type="RefSeq" id="WP_091460790.1">
    <property type="nucleotide sequence ID" value="NZ_FMHU01000002.1"/>
</dbReference>
<dbReference type="PANTHER" id="PTHR43283:SF3">
    <property type="entry name" value="BETA-LACTAMASE FAMILY PROTEIN (AFU_ORTHOLOGUE AFUA_5G07500)"/>
    <property type="match status" value="1"/>
</dbReference>
<dbReference type="SUPFAM" id="SSF56601">
    <property type="entry name" value="beta-lactamase/transpeptidase-like"/>
    <property type="match status" value="1"/>
</dbReference>
<accession>A0A1C6S6Y1</accession>
<organism evidence="2 3">
    <name type="scientific">Micromonospora inyonensis</name>
    <dbReference type="NCBI Taxonomy" id="47866"/>
    <lineage>
        <taxon>Bacteria</taxon>
        <taxon>Bacillati</taxon>
        <taxon>Actinomycetota</taxon>
        <taxon>Actinomycetes</taxon>
        <taxon>Micromonosporales</taxon>
        <taxon>Micromonosporaceae</taxon>
        <taxon>Micromonospora</taxon>
    </lineage>
</organism>
<dbReference type="EMBL" id="FMHU01000002">
    <property type="protein sequence ID" value="SCL25223.1"/>
    <property type="molecule type" value="Genomic_DNA"/>
</dbReference>
<dbReference type="Proteomes" id="UP000198906">
    <property type="component" value="Unassembled WGS sequence"/>
</dbReference>
<sequence length="396" mass="42606">MTAGGFSSKRLARVRELLERLVDSGFVPGVVAVLARHGEVHVEATGNLAFEGAGSRTPMARDTICRMGSMTKPIVAACAMTLVEDCTLRLDDPVDDLLPELADMTVLVDPHGPLDDTVPAERPITLRDLLANTLGTGMVPAEPGTVPIADALNTLHQPSPDEWIRQLGALPLVHQPGERWMYDTAANVTGVLVARATGMSFGEAVRERICDPLGMTDTEFSVGGGSLDRLATAYERDNAATGEPVVEDAPDGRWSRPRAFESGGGGLVSTADDYLAFASALLAGGTHRGERVLSRLSVTLMTTDHLTPAQKAVSGFWPGYFDSIGWGFGVSVRTRRTHLGPSVGSYGWPGYYGTAWYNDPAEDMTAIFIMQRAHAGDQRLPMWHDLWTAVYQAIDD</sequence>
<dbReference type="STRING" id="47866.GA0074694_4162"/>
<name>A0A1C6S6Y1_9ACTN</name>
<dbReference type="InterPro" id="IPR050789">
    <property type="entry name" value="Diverse_Enzym_Activities"/>
</dbReference>
<evidence type="ECO:0000313" key="2">
    <source>
        <dbReference type="EMBL" id="SCL25223.1"/>
    </source>
</evidence>
<feature type="domain" description="Beta-lactamase-related" evidence="1">
    <location>
        <begin position="14"/>
        <end position="378"/>
    </location>
</feature>
<keyword evidence="3" id="KW-1185">Reference proteome</keyword>